<dbReference type="PANTHER" id="PTHR30330">
    <property type="entry name" value="AGSS FAMILY TRANSPORTER, SODIUM-ALANINE"/>
    <property type="match status" value="1"/>
</dbReference>
<comment type="subcellular location">
    <subcellularLocation>
        <location evidence="1 8">Cell membrane</location>
        <topology evidence="1 8">Multi-pass membrane protein</topology>
    </subcellularLocation>
</comment>
<dbReference type="Proteomes" id="UP000290921">
    <property type="component" value="Unassembled WGS sequence"/>
</dbReference>
<evidence type="ECO:0000256" key="4">
    <source>
        <dbReference type="ARBA" id="ARBA00022475"/>
    </source>
</evidence>
<dbReference type="AlphaFoldDB" id="A0A4Q0VGG2"/>
<dbReference type="PRINTS" id="PR00175">
    <property type="entry name" value="NAALASMPORT"/>
</dbReference>
<reference evidence="9 10" key="1">
    <citation type="submission" date="2018-06" db="EMBL/GenBank/DDBJ databases">
        <title>Genome conservation of Clostridium tetani.</title>
        <authorList>
            <person name="Bruggemann H."/>
            <person name="Popoff M.R."/>
        </authorList>
    </citation>
    <scope>NUCLEOTIDE SEQUENCE [LARGE SCALE GENOMIC DNA]</scope>
    <source>
        <strain evidence="9 10">2017.061</strain>
    </source>
</reference>
<feature type="transmembrane region" description="Helical" evidence="8">
    <location>
        <begin position="72"/>
        <end position="96"/>
    </location>
</feature>
<dbReference type="GO" id="GO:0005283">
    <property type="term" value="F:amino acid:sodium symporter activity"/>
    <property type="evidence" value="ECO:0007669"/>
    <property type="project" value="InterPro"/>
</dbReference>
<evidence type="ECO:0000313" key="10">
    <source>
        <dbReference type="Proteomes" id="UP000290921"/>
    </source>
</evidence>
<feature type="transmembrane region" description="Helical" evidence="8">
    <location>
        <begin position="217"/>
        <end position="237"/>
    </location>
</feature>
<evidence type="ECO:0000256" key="7">
    <source>
        <dbReference type="ARBA" id="ARBA00023136"/>
    </source>
</evidence>
<name>A0A4Q0VGG2_CLOTA</name>
<keyword evidence="5 8" id="KW-0812">Transmembrane</keyword>
<evidence type="ECO:0000256" key="3">
    <source>
        <dbReference type="ARBA" id="ARBA00022448"/>
    </source>
</evidence>
<feature type="transmembrane region" description="Helical" evidence="8">
    <location>
        <begin position="391"/>
        <end position="412"/>
    </location>
</feature>
<evidence type="ECO:0000256" key="1">
    <source>
        <dbReference type="ARBA" id="ARBA00004651"/>
    </source>
</evidence>
<evidence type="ECO:0000256" key="6">
    <source>
        <dbReference type="ARBA" id="ARBA00022989"/>
    </source>
</evidence>
<sequence>MKFLEEFFRNFSNLIWGNWLIITLISIGIYYTIMTGFIQIRKIPFIFRETIVKSFIKKNKKKLTGEGTLTPFQALCAALASCVGNGNIVGVATALVSGGPGAIFWMWIAGILGMATKFGEIVIGMIYREKSEDGTYVGGPMYYISKGLKMPWLANLYAALMVLQICGGNLIQSNAVAGVVENIIGIPPAITAIILVFSVGLVVIGGIKRLGSFAERVVPFMAGIYIICGIIVIIFNIKTIPSVFATIFKSAFNIKAGVAGVVGYSIRQSMRYGVARGLYSNEAGEGSAPVLHASAITDHPVRQGLYGITEVLIDTIVVCTITGLSILSTGVIESGHQASILTSVAFGQTHPIFKDIVGICMILFAYSTIPVQCYFGTVGVNYLLGSKKAYYFRYPFIFFTALGCISSLSLVWHIQDCILGLLIIPNLVAIVYLSPQVFKLTREFFNPVNEYIFDDNEE</sequence>
<feature type="transmembrane region" description="Helical" evidence="8">
    <location>
        <begin position="418"/>
        <end position="435"/>
    </location>
</feature>
<evidence type="ECO:0000256" key="5">
    <source>
        <dbReference type="ARBA" id="ARBA00022692"/>
    </source>
</evidence>
<keyword evidence="8" id="KW-0769">Symport</keyword>
<keyword evidence="6 8" id="KW-1133">Transmembrane helix</keyword>
<feature type="transmembrane region" description="Helical" evidence="8">
    <location>
        <begin position="152"/>
        <end position="171"/>
    </location>
</feature>
<proteinExistence type="inferred from homology"/>
<organism evidence="9 10">
    <name type="scientific">Clostridium tetani</name>
    <dbReference type="NCBI Taxonomy" id="1513"/>
    <lineage>
        <taxon>Bacteria</taxon>
        <taxon>Bacillati</taxon>
        <taxon>Bacillota</taxon>
        <taxon>Clostridia</taxon>
        <taxon>Eubacteriales</taxon>
        <taxon>Clostridiaceae</taxon>
        <taxon>Clostridium</taxon>
    </lineage>
</organism>
<dbReference type="NCBIfam" id="TIGR00835">
    <property type="entry name" value="agcS"/>
    <property type="match status" value="1"/>
</dbReference>
<feature type="transmembrane region" description="Helical" evidence="8">
    <location>
        <begin position="102"/>
        <end position="127"/>
    </location>
</feature>
<keyword evidence="3 8" id="KW-0813">Transport</keyword>
<feature type="transmembrane region" description="Helical" evidence="8">
    <location>
        <begin position="243"/>
        <end position="266"/>
    </location>
</feature>
<gene>
    <name evidence="9" type="ORF">DP130_02000</name>
</gene>
<dbReference type="PANTHER" id="PTHR30330:SF3">
    <property type="entry name" value="TRANSCRIPTIONAL REGULATOR, LRP FAMILY"/>
    <property type="match status" value="1"/>
</dbReference>
<evidence type="ECO:0000313" key="9">
    <source>
        <dbReference type="EMBL" id="RXI50761.1"/>
    </source>
</evidence>
<keyword evidence="4 8" id="KW-1003">Cell membrane</keyword>
<evidence type="ECO:0000256" key="8">
    <source>
        <dbReference type="RuleBase" id="RU363064"/>
    </source>
</evidence>
<dbReference type="InterPro" id="IPR001463">
    <property type="entry name" value="Na/Ala_symport"/>
</dbReference>
<dbReference type="GO" id="GO:0005886">
    <property type="term" value="C:plasma membrane"/>
    <property type="evidence" value="ECO:0007669"/>
    <property type="project" value="UniProtKB-SubCell"/>
</dbReference>
<feature type="transmembrane region" description="Helical" evidence="8">
    <location>
        <begin position="16"/>
        <end position="38"/>
    </location>
</feature>
<accession>A0A4Q0VGG2</accession>
<dbReference type="Pfam" id="PF01235">
    <property type="entry name" value="Na_Ala_symp"/>
    <property type="match status" value="1"/>
</dbReference>
<protein>
    <submittedName>
        <fullName evidence="9">Sodium:alanine symporter family protein</fullName>
    </submittedName>
</protein>
<dbReference type="EMBL" id="QMAP01000001">
    <property type="protein sequence ID" value="RXI50761.1"/>
    <property type="molecule type" value="Genomic_DNA"/>
</dbReference>
<feature type="transmembrane region" description="Helical" evidence="8">
    <location>
        <begin position="356"/>
        <end position="384"/>
    </location>
</feature>
<comment type="caution">
    <text evidence="9">The sequence shown here is derived from an EMBL/GenBank/DDBJ whole genome shotgun (WGS) entry which is preliminary data.</text>
</comment>
<feature type="transmembrane region" description="Helical" evidence="8">
    <location>
        <begin position="183"/>
        <end position="205"/>
    </location>
</feature>
<evidence type="ECO:0000256" key="2">
    <source>
        <dbReference type="ARBA" id="ARBA00009261"/>
    </source>
</evidence>
<dbReference type="RefSeq" id="WP_035141491.1">
    <property type="nucleotide sequence ID" value="NZ_AP026806.1"/>
</dbReference>
<keyword evidence="7 8" id="KW-0472">Membrane</keyword>
<comment type="similarity">
    <text evidence="2 8">Belongs to the alanine or glycine:cation symporter (AGCS) (TC 2.A.25) family.</text>
</comment>